<dbReference type="RefSeq" id="WP_134128888.1">
    <property type="nucleotide sequence ID" value="NZ_SODU01000001.1"/>
</dbReference>
<protein>
    <submittedName>
        <fullName evidence="2">Excisionase family DNA binding protein</fullName>
    </submittedName>
</protein>
<keyword evidence="3" id="KW-1185">Reference proteome</keyword>
<accession>A0ABY2FQI3</accession>
<dbReference type="EMBL" id="SODU01000001">
    <property type="protein sequence ID" value="TDW95385.1"/>
    <property type="molecule type" value="Genomic_DNA"/>
</dbReference>
<dbReference type="InterPro" id="IPR041657">
    <property type="entry name" value="HTH_17"/>
</dbReference>
<evidence type="ECO:0000313" key="3">
    <source>
        <dbReference type="Proteomes" id="UP000295060"/>
    </source>
</evidence>
<reference evidence="2 3" key="1">
    <citation type="submission" date="2019-03" db="EMBL/GenBank/DDBJ databases">
        <title>Genomic Encyclopedia of Type Strains, Phase III (KMG-III): the genomes of soil and plant-associated and newly described type strains.</title>
        <authorList>
            <person name="Whitman W."/>
        </authorList>
    </citation>
    <scope>NUCLEOTIDE SEQUENCE [LARGE SCALE GENOMIC DNA]</scope>
    <source>
        <strain evidence="2 3">VKMAc-2574</strain>
    </source>
</reference>
<gene>
    <name evidence="2" type="ORF">EV137_2722</name>
</gene>
<comment type="caution">
    <text evidence="2">The sequence shown here is derived from an EMBL/GenBank/DDBJ whole genome shotgun (WGS) entry which is preliminary data.</text>
</comment>
<name>A0ABY2FQI3_9ACTN</name>
<dbReference type="Pfam" id="PF12728">
    <property type="entry name" value="HTH_17"/>
    <property type="match status" value="1"/>
</dbReference>
<evidence type="ECO:0000313" key="2">
    <source>
        <dbReference type="EMBL" id="TDW95385.1"/>
    </source>
</evidence>
<feature type="domain" description="Helix-turn-helix" evidence="1">
    <location>
        <begin position="98"/>
        <end position="147"/>
    </location>
</feature>
<evidence type="ECO:0000259" key="1">
    <source>
        <dbReference type="Pfam" id="PF12728"/>
    </source>
</evidence>
<dbReference type="Proteomes" id="UP000295060">
    <property type="component" value="Unassembled WGS sequence"/>
</dbReference>
<proteinExistence type="predicted"/>
<sequence>MYRLMAKGRIPTYGEPHSYNQIRGRDAEELRDRGERIPLSEAARILKRPIQFGRELVAAGELYSWPGALRPVFRDEVERYADRLPPGARGLPARSGRLSTSSAAERIGLSRSRVYGLARDGLLPAVQDKAGRYWIDEHHLDMYLRAKEAEAAAESLP</sequence>
<organism evidence="2 3">
    <name type="scientific">Kribbella pratensis</name>
    <dbReference type="NCBI Taxonomy" id="2512112"/>
    <lineage>
        <taxon>Bacteria</taxon>
        <taxon>Bacillati</taxon>
        <taxon>Actinomycetota</taxon>
        <taxon>Actinomycetes</taxon>
        <taxon>Propionibacteriales</taxon>
        <taxon>Kribbellaceae</taxon>
        <taxon>Kribbella</taxon>
    </lineage>
</organism>